<gene>
    <name evidence="2" type="ORF">S06H3_37600</name>
</gene>
<accession>X1LZK5</accession>
<keyword evidence="1" id="KW-0175">Coiled coil</keyword>
<reference evidence="2" key="1">
    <citation type="journal article" date="2014" name="Front. Microbiol.">
        <title>High frequency of phylogenetically diverse reductive dehalogenase-homologous genes in deep subseafloor sedimentary metagenomes.</title>
        <authorList>
            <person name="Kawai M."/>
            <person name="Futagami T."/>
            <person name="Toyoda A."/>
            <person name="Takaki Y."/>
            <person name="Nishi S."/>
            <person name="Hori S."/>
            <person name="Arai W."/>
            <person name="Tsubouchi T."/>
            <person name="Morono Y."/>
            <person name="Uchiyama I."/>
            <person name="Ito T."/>
            <person name="Fujiyama A."/>
            <person name="Inagaki F."/>
            <person name="Takami H."/>
        </authorList>
    </citation>
    <scope>NUCLEOTIDE SEQUENCE</scope>
    <source>
        <strain evidence="2">Expedition CK06-06</strain>
    </source>
</reference>
<protein>
    <submittedName>
        <fullName evidence="2">Uncharacterized protein</fullName>
    </submittedName>
</protein>
<organism evidence="2">
    <name type="scientific">marine sediment metagenome</name>
    <dbReference type="NCBI Taxonomy" id="412755"/>
    <lineage>
        <taxon>unclassified sequences</taxon>
        <taxon>metagenomes</taxon>
        <taxon>ecological metagenomes</taxon>
    </lineage>
</organism>
<dbReference type="EMBL" id="BARV01022861">
    <property type="protein sequence ID" value="GAI24817.1"/>
    <property type="molecule type" value="Genomic_DNA"/>
</dbReference>
<evidence type="ECO:0000313" key="2">
    <source>
        <dbReference type="EMBL" id="GAI24817.1"/>
    </source>
</evidence>
<sequence>MAEETALVKVNPQTDAAVASLHSQALRFKSAAEKLVIASDSDVISATTDLSVIANLKKAIEDQRKEYTQPLNNYLKTISDAFKAFTEPITHADKLVRGKILAYRAEIDRQRQEAEEIERLRREAAEREAALTGQPIIQPEPTPVIAAPPDRYHTDNGTLGKVMVHKWELEDFSKVPDEYKTIDAVKIGKVVRAGIPSIPGIRIWQEATLRVGTK</sequence>
<name>X1LZK5_9ZZZZ</name>
<dbReference type="AlphaFoldDB" id="X1LZK5"/>
<feature type="coiled-coil region" evidence="1">
    <location>
        <begin position="100"/>
        <end position="130"/>
    </location>
</feature>
<proteinExistence type="predicted"/>
<evidence type="ECO:0000256" key="1">
    <source>
        <dbReference type="SAM" id="Coils"/>
    </source>
</evidence>
<comment type="caution">
    <text evidence="2">The sequence shown here is derived from an EMBL/GenBank/DDBJ whole genome shotgun (WGS) entry which is preliminary data.</text>
</comment>